<feature type="transmembrane region" description="Helical" evidence="1">
    <location>
        <begin position="6"/>
        <end position="26"/>
    </location>
</feature>
<dbReference type="GO" id="GO:0005886">
    <property type="term" value="C:plasma membrane"/>
    <property type="evidence" value="ECO:0007669"/>
    <property type="project" value="TreeGrafter"/>
</dbReference>
<dbReference type="NCBIfam" id="TIGR00254">
    <property type="entry name" value="GGDEF"/>
    <property type="match status" value="1"/>
</dbReference>
<organism evidence="3 4">
    <name type="scientific">Piscibacillus halophilus</name>
    <dbReference type="NCBI Taxonomy" id="571933"/>
    <lineage>
        <taxon>Bacteria</taxon>
        <taxon>Bacillati</taxon>
        <taxon>Bacillota</taxon>
        <taxon>Bacilli</taxon>
        <taxon>Bacillales</taxon>
        <taxon>Bacillaceae</taxon>
        <taxon>Piscibacillus</taxon>
    </lineage>
</organism>
<dbReference type="FunFam" id="3.30.70.270:FF:000001">
    <property type="entry name" value="Diguanylate cyclase domain protein"/>
    <property type="match status" value="1"/>
</dbReference>
<dbReference type="STRING" id="571933.SAMN05216362_104126"/>
<feature type="transmembrane region" description="Helical" evidence="1">
    <location>
        <begin position="178"/>
        <end position="199"/>
    </location>
</feature>
<dbReference type="GO" id="GO:0052621">
    <property type="term" value="F:diguanylate cyclase activity"/>
    <property type="evidence" value="ECO:0007669"/>
    <property type="project" value="TreeGrafter"/>
</dbReference>
<proteinExistence type="predicted"/>
<name>A0A1H9BYL0_9BACI</name>
<dbReference type="AlphaFoldDB" id="A0A1H9BYL0"/>
<evidence type="ECO:0000313" key="3">
    <source>
        <dbReference type="EMBL" id="SEP93827.1"/>
    </source>
</evidence>
<evidence type="ECO:0000256" key="1">
    <source>
        <dbReference type="SAM" id="Phobius"/>
    </source>
</evidence>
<dbReference type="SMART" id="SM00065">
    <property type="entry name" value="GAF"/>
    <property type="match status" value="1"/>
</dbReference>
<dbReference type="InterPro" id="IPR043128">
    <property type="entry name" value="Rev_trsase/Diguanyl_cyclase"/>
</dbReference>
<gene>
    <name evidence="3" type="ORF">SAMN05216362_104126</name>
</gene>
<dbReference type="CDD" id="cd01949">
    <property type="entry name" value="GGDEF"/>
    <property type="match status" value="1"/>
</dbReference>
<accession>A0A1H9BYL0</accession>
<dbReference type="EMBL" id="FOES01000004">
    <property type="protein sequence ID" value="SEP93827.1"/>
    <property type="molecule type" value="Genomic_DNA"/>
</dbReference>
<dbReference type="RefSeq" id="WP_091772711.1">
    <property type="nucleotide sequence ID" value="NZ_FOES01000004.1"/>
</dbReference>
<evidence type="ECO:0000259" key="2">
    <source>
        <dbReference type="PROSITE" id="PS50887"/>
    </source>
</evidence>
<dbReference type="SMART" id="SM00267">
    <property type="entry name" value="GGDEF"/>
    <property type="match status" value="1"/>
</dbReference>
<reference evidence="3 4" key="1">
    <citation type="submission" date="2016-10" db="EMBL/GenBank/DDBJ databases">
        <authorList>
            <person name="de Groot N.N."/>
        </authorList>
    </citation>
    <scope>NUCLEOTIDE SEQUENCE [LARGE SCALE GENOMIC DNA]</scope>
    <source>
        <strain evidence="3 4">DSM 21633</strain>
    </source>
</reference>
<dbReference type="PANTHER" id="PTHR45138">
    <property type="entry name" value="REGULATORY COMPONENTS OF SENSORY TRANSDUCTION SYSTEM"/>
    <property type="match status" value="1"/>
</dbReference>
<dbReference type="OrthoDB" id="9759607at2"/>
<keyword evidence="1" id="KW-1133">Transmembrane helix</keyword>
<dbReference type="Pfam" id="PF00990">
    <property type="entry name" value="GGDEF"/>
    <property type="match status" value="1"/>
</dbReference>
<feature type="transmembrane region" description="Helical" evidence="1">
    <location>
        <begin position="205"/>
        <end position="224"/>
    </location>
</feature>
<sequence length="572" mass="64501">MAKSKVVTLWVIWLIAFPSLVTYSYLEFKPNFSEYWLDLLAFAIVISAVAVFPIKVGNITVFFSNGISLAAFLYFGLFVELILTQISLVVLFVKLNLKKDDSYRIPTNSTMFLLTSVISAGLYYALGGTHGALAINSMEEIIPLAGYIIGVILVNQVCLSVIQWFVHGEELFAYPKSLLIDSGVTFLAFPLGLVLYLMYLQIEAIAVFFVGIPFILLSIVFSYYHNTQRINKYLHTTSEIGHELSKSLNVKSVLDTFLDEVKRLIPASNIYVFDISNENRMMKLIRHMDDQGNQVKKKLKLHQGEGFAGIVYEREESIMLMGKKDINELMPHELPGGTNSVMGVPIQRNNKVVGILTVASYEINAYEKYHLMLLEILANFLSVAIENARHYESAKTKSQRDQLTNLYNYRYFIEYIDEYAKDLEAKGIDESLSVIILDLDSFKAINDQYGHESGNEVLVELSNRLVRLFGHYGVIARYGGEEFTVLIKGMSHDDVVQVAEEIRYAIASEPFILYKAIDGDVEVQEIKVTASIGVATYPEQCETPQELIRNADRSMYVGAKRNGKNKVASLTL</sequence>
<dbReference type="GO" id="GO:0043709">
    <property type="term" value="P:cell adhesion involved in single-species biofilm formation"/>
    <property type="evidence" value="ECO:0007669"/>
    <property type="project" value="TreeGrafter"/>
</dbReference>
<keyword evidence="1" id="KW-0472">Membrane</keyword>
<feature type="domain" description="GGDEF" evidence="2">
    <location>
        <begin position="430"/>
        <end position="572"/>
    </location>
</feature>
<dbReference type="PANTHER" id="PTHR45138:SF9">
    <property type="entry name" value="DIGUANYLATE CYCLASE DGCM-RELATED"/>
    <property type="match status" value="1"/>
</dbReference>
<evidence type="ECO:0000313" key="4">
    <source>
        <dbReference type="Proteomes" id="UP000199427"/>
    </source>
</evidence>
<feature type="transmembrane region" description="Helical" evidence="1">
    <location>
        <begin position="66"/>
        <end position="93"/>
    </location>
</feature>
<keyword evidence="1" id="KW-0812">Transmembrane</keyword>
<dbReference type="PROSITE" id="PS50887">
    <property type="entry name" value="GGDEF"/>
    <property type="match status" value="1"/>
</dbReference>
<dbReference type="GO" id="GO:1902201">
    <property type="term" value="P:negative regulation of bacterial-type flagellum-dependent cell motility"/>
    <property type="evidence" value="ECO:0007669"/>
    <property type="project" value="TreeGrafter"/>
</dbReference>
<protein>
    <submittedName>
        <fullName evidence="3">Diguanylate cyclase with GAF sensor</fullName>
    </submittedName>
</protein>
<dbReference type="InterPro" id="IPR003018">
    <property type="entry name" value="GAF"/>
</dbReference>
<dbReference type="SUPFAM" id="SSF55073">
    <property type="entry name" value="Nucleotide cyclase"/>
    <property type="match status" value="1"/>
</dbReference>
<dbReference type="Gene3D" id="3.30.450.40">
    <property type="match status" value="1"/>
</dbReference>
<dbReference type="SUPFAM" id="SSF55781">
    <property type="entry name" value="GAF domain-like"/>
    <property type="match status" value="1"/>
</dbReference>
<dbReference type="Gene3D" id="3.30.70.270">
    <property type="match status" value="1"/>
</dbReference>
<feature type="transmembrane region" description="Helical" evidence="1">
    <location>
        <begin position="105"/>
        <end position="124"/>
    </location>
</feature>
<dbReference type="InterPro" id="IPR000160">
    <property type="entry name" value="GGDEF_dom"/>
</dbReference>
<feature type="transmembrane region" description="Helical" evidence="1">
    <location>
        <begin position="35"/>
        <end position="54"/>
    </location>
</feature>
<dbReference type="InterPro" id="IPR029016">
    <property type="entry name" value="GAF-like_dom_sf"/>
</dbReference>
<keyword evidence="4" id="KW-1185">Reference proteome</keyword>
<dbReference type="InterPro" id="IPR029787">
    <property type="entry name" value="Nucleotide_cyclase"/>
</dbReference>
<dbReference type="Pfam" id="PF13185">
    <property type="entry name" value="GAF_2"/>
    <property type="match status" value="1"/>
</dbReference>
<feature type="transmembrane region" description="Helical" evidence="1">
    <location>
        <begin position="144"/>
        <end position="166"/>
    </location>
</feature>
<dbReference type="Proteomes" id="UP000199427">
    <property type="component" value="Unassembled WGS sequence"/>
</dbReference>
<dbReference type="InterPro" id="IPR050469">
    <property type="entry name" value="Diguanylate_Cyclase"/>
</dbReference>